<proteinExistence type="inferred from homology"/>
<reference evidence="3 4" key="1">
    <citation type="submission" date="2019-09" db="EMBL/GenBank/DDBJ databases">
        <title>Actinomadura physcomitrii sp. nov., a novel actinomycete isolated from moss [Physcomitrium sphaericum (Ludw) Fuernr].</title>
        <authorList>
            <person name="Zhuang X."/>
            <person name="Liu C."/>
        </authorList>
    </citation>
    <scope>NUCLEOTIDE SEQUENCE [LARGE SCALE GENOMIC DNA]</scope>
    <source>
        <strain evidence="3 4">HMC1</strain>
    </source>
</reference>
<feature type="domain" description="Glycosyltransferase 2-like" evidence="2">
    <location>
        <begin position="4"/>
        <end position="134"/>
    </location>
</feature>
<dbReference type="InterPro" id="IPR001173">
    <property type="entry name" value="Glyco_trans_2-like"/>
</dbReference>
<comment type="caution">
    <text evidence="3">The sequence shown here is derived from an EMBL/GenBank/DDBJ whole genome shotgun (WGS) entry which is preliminary data.</text>
</comment>
<organism evidence="3 4">
    <name type="scientific">Actinomadura rudentiformis</name>
    <dbReference type="NCBI Taxonomy" id="359158"/>
    <lineage>
        <taxon>Bacteria</taxon>
        <taxon>Bacillati</taxon>
        <taxon>Actinomycetota</taxon>
        <taxon>Actinomycetes</taxon>
        <taxon>Streptosporangiales</taxon>
        <taxon>Thermomonosporaceae</taxon>
        <taxon>Actinomadura</taxon>
    </lineage>
</organism>
<evidence type="ECO:0000256" key="1">
    <source>
        <dbReference type="ARBA" id="ARBA00006739"/>
    </source>
</evidence>
<dbReference type="GO" id="GO:0016740">
    <property type="term" value="F:transferase activity"/>
    <property type="evidence" value="ECO:0007669"/>
    <property type="project" value="UniProtKB-KW"/>
</dbReference>
<dbReference type="InterPro" id="IPR050256">
    <property type="entry name" value="Glycosyltransferase_2"/>
</dbReference>
<dbReference type="EMBL" id="WBMT01000011">
    <property type="protein sequence ID" value="KAB2346431.1"/>
    <property type="molecule type" value="Genomic_DNA"/>
</dbReference>
<dbReference type="InterPro" id="IPR029044">
    <property type="entry name" value="Nucleotide-diphossugar_trans"/>
</dbReference>
<keyword evidence="4" id="KW-1185">Reference proteome</keyword>
<keyword evidence="3" id="KW-0808">Transferase</keyword>
<comment type="similarity">
    <text evidence="1">Belongs to the glycosyltransferase 2 family.</text>
</comment>
<protein>
    <submittedName>
        <fullName evidence="3">Glycosyltransferase family 2 protein</fullName>
    </submittedName>
</protein>
<dbReference type="Pfam" id="PF00535">
    <property type="entry name" value="Glycos_transf_2"/>
    <property type="match status" value="1"/>
</dbReference>
<dbReference type="SUPFAM" id="SSF53448">
    <property type="entry name" value="Nucleotide-diphospho-sugar transferases"/>
    <property type="match status" value="1"/>
</dbReference>
<dbReference type="PANTHER" id="PTHR48090">
    <property type="entry name" value="UNDECAPRENYL-PHOSPHATE 4-DEOXY-4-FORMAMIDO-L-ARABINOSE TRANSFERASE-RELATED"/>
    <property type="match status" value="1"/>
</dbReference>
<accession>A0A6H9YL28</accession>
<dbReference type="AlphaFoldDB" id="A0A6H9YL28"/>
<evidence type="ECO:0000259" key="2">
    <source>
        <dbReference type="Pfam" id="PF00535"/>
    </source>
</evidence>
<dbReference type="RefSeq" id="WP_151563358.1">
    <property type="nucleotide sequence ID" value="NZ_WBMT01000011.1"/>
</dbReference>
<dbReference type="CDD" id="cd04179">
    <property type="entry name" value="DPM_DPG-synthase_like"/>
    <property type="match status" value="1"/>
</dbReference>
<dbReference type="PANTHER" id="PTHR48090:SF7">
    <property type="entry name" value="RFBJ PROTEIN"/>
    <property type="match status" value="1"/>
</dbReference>
<dbReference type="OrthoDB" id="9797819at2"/>
<sequence length="225" mass="24361">MIDVVLPCLNEAEALPWVLSRMPAGFRPIVVDNASTDDSASVARDHGAEVVDAPQRGFGAACHAGLVAATAEVVCVMDADASLDPGELPRLVAELDAGTRLEAGTRPKLVMGRRRPVGRRAWPPHARLGNAVLARSLNRRAGTRLHDLGPMRAGRRADLLALDLRDRRFGYPLEMVLRAAEEGWRVVELDVPYLPRRGRSKVTGTVGGTVRAVRDMRRVLAEVAS</sequence>
<gene>
    <name evidence="3" type="ORF">F8566_23475</name>
</gene>
<dbReference type="Proteomes" id="UP000468735">
    <property type="component" value="Unassembled WGS sequence"/>
</dbReference>
<evidence type="ECO:0000313" key="4">
    <source>
        <dbReference type="Proteomes" id="UP000468735"/>
    </source>
</evidence>
<evidence type="ECO:0000313" key="3">
    <source>
        <dbReference type="EMBL" id="KAB2346431.1"/>
    </source>
</evidence>
<name>A0A6H9YL28_9ACTN</name>
<dbReference type="Gene3D" id="3.90.550.10">
    <property type="entry name" value="Spore Coat Polysaccharide Biosynthesis Protein SpsA, Chain A"/>
    <property type="match status" value="1"/>
</dbReference>